<dbReference type="Proteomes" id="UP001420932">
    <property type="component" value="Unassembled WGS sequence"/>
</dbReference>
<organism evidence="1 2">
    <name type="scientific">Stephania yunnanensis</name>
    <dbReference type="NCBI Taxonomy" id="152371"/>
    <lineage>
        <taxon>Eukaryota</taxon>
        <taxon>Viridiplantae</taxon>
        <taxon>Streptophyta</taxon>
        <taxon>Embryophyta</taxon>
        <taxon>Tracheophyta</taxon>
        <taxon>Spermatophyta</taxon>
        <taxon>Magnoliopsida</taxon>
        <taxon>Ranunculales</taxon>
        <taxon>Menispermaceae</taxon>
        <taxon>Menispermoideae</taxon>
        <taxon>Cissampelideae</taxon>
        <taxon>Stephania</taxon>
    </lineage>
</organism>
<accession>A0AAP0EVB9</accession>
<gene>
    <name evidence="1" type="ORF">Syun_025842</name>
</gene>
<dbReference type="AlphaFoldDB" id="A0AAP0EVB9"/>
<comment type="caution">
    <text evidence="1">The sequence shown here is derived from an EMBL/GenBank/DDBJ whole genome shotgun (WGS) entry which is preliminary data.</text>
</comment>
<evidence type="ECO:0000313" key="1">
    <source>
        <dbReference type="EMBL" id="KAK9098797.1"/>
    </source>
</evidence>
<proteinExistence type="predicted"/>
<reference evidence="1 2" key="1">
    <citation type="submission" date="2024-01" db="EMBL/GenBank/DDBJ databases">
        <title>Genome assemblies of Stephania.</title>
        <authorList>
            <person name="Yang L."/>
        </authorList>
    </citation>
    <scope>NUCLEOTIDE SEQUENCE [LARGE SCALE GENOMIC DNA]</scope>
    <source>
        <strain evidence="1">YNDBR</strain>
        <tissue evidence="1">Leaf</tissue>
    </source>
</reference>
<keyword evidence="2" id="KW-1185">Reference proteome</keyword>
<dbReference type="EMBL" id="JBBNAF010000011">
    <property type="protein sequence ID" value="KAK9098797.1"/>
    <property type="molecule type" value="Genomic_DNA"/>
</dbReference>
<evidence type="ECO:0000313" key="2">
    <source>
        <dbReference type="Proteomes" id="UP001420932"/>
    </source>
</evidence>
<name>A0AAP0EVB9_9MAGN</name>
<protein>
    <submittedName>
        <fullName evidence="1">Uncharacterized protein</fullName>
    </submittedName>
</protein>
<sequence>MRNVNNSSFASGKFCGLEVISFGIAIKDKLLSASVTCPSSMVSRGVDVAIMVLFPRSSFFHFSGKSSGCSFQHFPLS</sequence>